<organism evidence="2 3">
    <name type="scientific">Brevundimonas viscosa</name>
    <dbReference type="NCBI Taxonomy" id="871741"/>
    <lineage>
        <taxon>Bacteria</taxon>
        <taxon>Pseudomonadati</taxon>
        <taxon>Pseudomonadota</taxon>
        <taxon>Alphaproteobacteria</taxon>
        <taxon>Caulobacterales</taxon>
        <taxon>Caulobacteraceae</taxon>
        <taxon>Brevundimonas</taxon>
    </lineage>
</organism>
<accession>A0A1I6Q029</accession>
<feature type="transmembrane region" description="Helical" evidence="1">
    <location>
        <begin position="16"/>
        <end position="37"/>
    </location>
</feature>
<evidence type="ECO:0000256" key="1">
    <source>
        <dbReference type="SAM" id="Phobius"/>
    </source>
</evidence>
<keyword evidence="1" id="KW-1133">Transmembrane helix</keyword>
<proteinExistence type="predicted"/>
<dbReference type="RefSeq" id="WP_092308236.1">
    <property type="nucleotide sequence ID" value="NZ_FOZV01000002.1"/>
</dbReference>
<protein>
    <submittedName>
        <fullName evidence="2">Uncharacterized protein</fullName>
    </submittedName>
</protein>
<dbReference type="STRING" id="871741.SAMN05192570_1437"/>
<evidence type="ECO:0000313" key="2">
    <source>
        <dbReference type="EMBL" id="SFS45695.1"/>
    </source>
</evidence>
<gene>
    <name evidence="2" type="ORF">SAMN05192570_1437</name>
</gene>
<dbReference type="AlphaFoldDB" id="A0A1I6Q029"/>
<name>A0A1I6Q029_9CAUL</name>
<dbReference type="EMBL" id="FOZV01000002">
    <property type="protein sequence ID" value="SFS45695.1"/>
    <property type="molecule type" value="Genomic_DNA"/>
</dbReference>
<evidence type="ECO:0000313" key="3">
    <source>
        <dbReference type="Proteomes" id="UP000198788"/>
    </source>
</evidence>
<feature type="transmembrane region" description="Helical" evidence="1">
    <location>
        <begin position="49"/>
        <end position="76"/>
    </location>
</feature>
<keyword evidence="1" id="KW-0812">Transmembrane</keyword>
<reference evidence="3" key="1">
    <citation type="submission" date="2016-10" db="EMBL/GenBank/DDBJ databases">
        <authorList>
            <person name="Varghese N."/>
            <person name="Submissions S."/>
        </authorList>
    </citation>
    <scope>NUCLEOTIDE SEQUENCE [LARGE SCALE GENOMIC DNA]</scope>
    <source>
        <strain evidence="3">CGMCC 1.10683</strain>
    </source>
</reference>
<dbReference type="Proteomes" id="UP000198788">
    <property type="component" value="Unassembled WGS sequence"/>
</dbReference>
<keyword evidence="3" id="KW-1185">Reference proteome</keyword>
<keyword evidence="1" id="KW-0472">Membrane</keyword>
<sequence>MKVHDRSELTIPYSRVRVLGGALLTSTLSVLLLLSFIDLDAYSGRYAHGFGPVLVAVITVGLIGGLLPATFFDWFVLWRRGYAARVADEVLTFYRGDVVLIWKRGYVAVPVREITSVEEAGPALRWGRLIRIRCRSGAVLMETFYSSGSPDEVIRSIQAAVGLAGPLKAQSSSVTA</sequence>